<keyword evidence="1" id="KW-0812">Transmembrane</keyword>
<feature type="transmembrane region" description="Helical" evidence="1">
    <location>
        <begin position="52"/>
        <end position="72"/>
    </location>
</feature>
<dbReference type="Proteomes" id="UP000887578">
    <property type="component" value="Unplaced"/>
</dbReference>
<sequence>MSTASSSILLNETFTTAVTVTANLLASTTSAIPATPAPPGMYWRIKIAMDQVAYGITAFDFSFVIVCLFNIFTKNNHFRSPYFVLLLFTTAIRGFTFFVGYIKVYNPSLNTHWLTVTGEIWRGFSIHWHGIIILALALNRGTALGMPFKHQQVCLNSLF</sequence>
<keyword evidence="1" id="KW-1133">Transmembrane helix</keyword>
<accession>A0A914PYR1</accession>
<dbReference type="AlphaFoldDB" id="A0A914PYR1"/>
<dbReference type="WBParaSite" id="PDA_v2.g23988.t1">
    <property type="protein sequence ID" value="PDA_v2.g23988.t1"/>
    <property type="gene ID" value="PDA_v2.g23988"/>
</dbReference>
<evidence type="ECO:0000313" key="2">
    <source>
        <dbReference type="Proteomes" id="UP000887578"/>
    </source>
</evidence>
<keyword evidence="1" id="KW-0472">Membrane</keyword>
<organism evidence="2 3">
    <name type="scientific">Panagrolaimus davidi</name>
    <dbReference type="NCBI Taxonomy" id="227884"/>
    <lineage>
        <taxon>Eukaryota</taxon>
        <taxon>Metazoa</taxon>
        <taxon>Ecdysozoa</taxon>
        <taxon>Nematoda</taxon>
        <taxon>Chromadorea</taxon>
        <taxon>Rhabditida</taxon>
        <taxon>Tylenchina</taxon>
        <taxon>Panagrolaimomorpha</taxon>
        <taxon>Panagrolaimoidea</taxon>
        <taxon>Panagrolaimidae</taxon>
        <taxon>Panagrolaimus</taxon>
    </lineage>
</organism>
<protein>
    <submittedName>
        <fullName evidence="3">Uncharacterized protein</fullName>
    </submittedName>
</protein>
<evidence type="ECO:0000256" key="1">
    <source>
        <dbReference type="SAM" id="Phobius"/>
    </source>
</evidence>
<evidence type="ECO:0000313" key="3">
    <source>
        <dbReference type="WBParaSite" id="PDA_v2.g23988.t1"/>
    </source>
</evidence>
<feature type="transmembrane region" description="Helical" evidence="1">
    <location>
        <begin position="120"/>
        <end position="139"/>
    </location>
</feature>
<reference evidence="3" key="1">
    <citation type="submission" date="2022-11" db="UniProtKB">
        <authorList>
            <consortium name="WormBaseParasite"/>
        </authorList>
    </citation>
    <scope>IDENTIFICATION</scope>
</reference>
<feature type="transmembrane region" description="Helical" evidence="1">
    <location>
        <begin position="84"/>
        <end position="105"/>
    </location>
</feature>
<name>A0A914PYR1_9BILA</name>
<proteinExistence type="predicted"/>
<keyword evidence="2" id="KW-1185">Reference proteome</keyword>